<feature type="domain" description="3'-5' exonuclease" evidence="1">
    <location>
        <begin position="130"/>
        <end position="281"/>
    </location>
</feature>
<dbReference type="SUPFAM" id="SSF53098">
    <property type="entry name" value="Ribonuclease H-like"/>
    <property type="match status" value="1"/>
</dbReference>
<dbReference type="GO" id="GO:0008408">
    <property type="term" value="F:3'-5' exonuclease activity"/>
    <property type="evidence" value="ECO:0007669"/>
    <property type="project" value="InterPro"/>
</dbReference>
<dbReference type="OrthoDB" id="1920326at2759"/>
<dbReference type="EMBL" id="MU157850">
    <property type="protein sequence ID" value="KAF9528872.1"/>
    <property type="molecule type" value="Genomic_DNA"/>
</dbReference>
<sequence>MLCRKLSALSSRHKIYPAHNPAFIRRISGPPEAKPAQGGIFENFRRWRIALFSRFEARNPSNNLKKKPPEQDTFHFIIHRLSDLARIAQALELPSNVHVEFLDTPQAVESAISPILVPQDAEIEDSSNILVSMDTERNIMRAIGVSVIQLAFHSTPERIFVVPVHKFDSLPASLLETFTSKRVIKIGNQVNSDLSTLQRQFKELQQTKSFATVDLQAFCLERGVIRPGDSAALQALLVKALGRYMNKKPHDYHNWEGRTLSKIMLNGGALDAYAIRLIYEKAATQPIVPLVHYDTQPGTAVNLLGRIGWFNELVARGRISPLQPEKHDSVEVKTPDRSRLLVDITELVYPDQGAMFYPLPGEHHTHPERRRKPAVYTLGQLHSRAGNTPLKVVWPISSLELSKVPERAAEQMS</sequence>
<dbReference type="AlphaFoldDB" id="A0A9P6JPU1"/>
<protein>
    <recommendedName>
        <fullName evidence="1">3'-5' exonuclease domain-containing protein</fullName>
    </recommendedName>
</protein>
<gene>
    <name evidence="2" type="ORF">CPB83DRAFT_853889</name>
</gene>
<comment type="caution">
    <text evidence="2">The sequence shown here is derived from an EMBL/GenBank/DDBJ whole genome shotgun (WGS) entry which is preliminary data.</text>
</comment>
<evidence type="ECO:0000259" key="1">
    <source>
        <dbReference type="Pfam" id="PF01612"/>
    </source>
</evidence>
<evidence type="ECO:0000313" key="3">
    <source>
        <dbReference type="Proteomes" id="UP000807306"/>
    </source>
</evidence>
<accession>A0A9P6JPU1</accession>
<dbReference type="InterPro" id="IPR002562">
    <property type="entry name" value="3'-5'_exonuclease_dom"/>
</dbReference>
<keyword evidence="3" id="KW-1185">Reference proteome</keyword>
<reference evidence="2" key="1">
    <citation type="submission" date="2020-11" db="EMBL/GenBank/DDBJ databases">
        <authorList>
            <consortium name="DOE Joint Genome Institute"/>
            <person name="Ahrendt S."/>
            <person name="Riley R."/>
            <person name="Andreopoulos W."/>
            <person name="Labutti K."/>
            <person name="Pangilinan J."/>
            <person name="Ruiz-Duenas F.J."/>
            <person name="Barrasa J.M."/>
            <person name="Sanchez-Garcia M."/>
            <person name="Camarero S."/>
            <person name="Miyauchi S."/>
            <person name="Serrano A."/>
            <person name="Linde D."/>
            <person name="Babiker R."/>
            <person name="Drula E."/>
            <person name="Ayuso-Fernandez I."/>
            <person name="Pacheco R."/>
            <person name="Padilla G."/>
            <person name="Ferreira P."/>
            <person name="Barriuso J."/>
            <person name="Kellner H."/>
            <person name="Castanera R."/>
            <person name="Alfaro M."/>
            <person name="Ramirez L."/>
            <person name="Pisabarro A.G."/>
            <person name="Kuo A."/>
            <person name="Tritt A."/>
            <person name="Lipzen A."/>
            <person name="He G."/>
            <person name="Yan M."/>
            <person name="Ng V."/>
            <person name="Cullen D."/>
            <person name="Martin F."/>
            <person name="Rosso M.-N."/>
            <person name="Henrissat B."/>
            <person name="Hibbett D."/>
            <person name="Martinez A.T."/>
            <person name="Grigoriev I.V."/>
        </authorList>
    </citation>
    <scope>NUCLEOTIDE SEQUENCE</scope>
    <source>
        <strain evidence="2">CBS 506.95</strain>
    </source>
</reference>
<dbReference type="InterPro" id="IPR036397">
    <property type="entry name" value="RNaseH_sf"/>
</dbReference>
<dbReference type="InterPro" id="IPR012337">
    <property type="entry name" value="RNaseH-like_sf"/>
</dbReference>
<dbReference type="GO" id="GO:0003676">
    <property type="term" value="F:nucleic acid binding"/>
    <property type="evidence" value="ECO:0007669"/>
    <property type="project" value="InterPro"/>
</dbReference>
<proteinExistence type="predicted"/>
<organism evidence="2 3">
    <name type="scientific">Crepidotus variabilis</name>
    <dbReference type="NCBI Taxonomy" id="179855"/>
    <lineage>
        <taxon>Eukaryota</taxon>
        <taxon>Fungi</taxon>
        <taxon>Dikarya</taxon>
        <taxon>Basidiomycota</taxon>
        <taxon>Agaricomycotina</taxon>
        <taxon>Agaricomycetes</taxon>
        <taxon>Agaricomycetidae</taxon>
        <taxon>Agaricales</taxon>
        <taxon>Agaricineae</taxon>
        <taxon>Crepidotaceae</taxon>
        <taxon>Crepidotus</taxon>
    </lineage>
</organism>
<name>A0A9P6JPU1_9AGAR</name>
<dbReference type="GO" id="GO:0006139">
    <property type="term" value="P:nucleobase-containing compound metabolic process"/>
    <property type="evidence" value="ECO:0007669"/>
    <property type="project" value="InterPro"/>
</dbReference>
<dbReference type="Pfam" id="PF01612">
    <property type="entry name" value="DNA_pol_A_exo1"/>
    <property type="match status" value="1"/>
</dbReference>
<dbReference type="Gene3D" id="3.30.420.10">
    <property type="entry name" value="Ribonuclease H-like superfamily/Ribonuclease H"/>
    <property type="match status" value="1"/>
</dbReference>
<dbReference type="Proteomes" id="UP000807306">
    <property type="component" value="Unassembled WGS sequence"/>
</dbReference>
<evidence type="ECO:0000313" key="2">
    <source>
        <dbReference type="EMBL" id="KAF9528872.1"/>
    </source>
</evidence>